<reference evidence="6" key="1">
    <citation type="submission" date="2013-12" db="EMBL/GenBank/DDBJ databases">
        <authorList>
            <person name="Genoscope - CEA"/>
        </authorList>
    </citation>
    <scope>NUCLEOTIDE SEQUENCE</scope>
    <source>
        <strain evidence="6">CBS 1993</strain>
    </source>
</reference>
<feature type="active site" description="Proton donor/acceptor" evidence="4">
    <location>
        <position position="142"/>
    </location>
</feature>
<gene>
    <name evidence="6" type="ORF">KUCA_T00000776001</name>
</gene>
<dbReference type="SUPFAM" id="SSF51569">
    <property type="entry name" value="Aldolase"/>
    <property type="match status" value="1"/>
</dbReference>
<dbReference type="PANTHER" id="PTHR12128:SF68">
    <property type="entry name" value="DIHYDRODIPICOLINATE SYNTHETASE"/>
    <property type="match status" value="1"/>
</dbReference>
<dbReference type="STRING" id="1382522.W6MFU8"/>
<organism evidence="6 7">
    <name type="scientific">Kuraishia capsulata CBS 1993</name>
    <dbReference type="NCBI Taxonomy" id="1382522"/>
    <lineage>
        <taxon>Eukaryota</taxon>
        <taxon>Fungi</taxon>
        <taxon>Dikarya</taxon>
        <taxon>Ascomycota</taxon>
        <taxon>Saccharomycotina</taxon>
        <taxon>Pichiomycetes</taxon>
        <taxon>Pichiales</taxon>
        <taxon>Pichiaceae</taxon>
        <taxon>Kuraishia</taxon>
    </lineage>
</organism>
<evidence type="ECO:0000313" key="7">
    <source>
        <dbReference type="Proteomes" id="UP000019384"/>
    </source>
</evidence>
<dbReference type="RefSeq" id="XP_022456824.1">
    <property type="nucleotide sequence ID" value="XM_022605346.1"/>
</dbReference>
<dbReference type="Gene3D" id="3.20.20.70">
    <property type="entry name" value="Aldolase class I"/>
    <property type="match status" value="1"/>
</dbReference>
<keyword evidence="2" id="KW-0704">Schiff base</keyword>
<evidence type="ECO:0000256" key="1">
    <source>
        <dbReference type="ARBA" id="ARBA00023239"/>
    </source>
</evidence>
<protein>
    <recommendedName>
        <fullName evidence="8">Dihydrodipicolinate synthase</fullName>
    </recommendedName>
</protein>
<feature type="active site" description="Schiff-base intermediate with substrate" evidence="4">
    <location>
        <position position="171"/>
    </location>
</feature>
<dbReference type="HOGENOM" id="CLU_049343_0_0_1"/>
<comment type="similarity">
    <text evidence="3">Belongs to the DapA family.</text>
</comment>
<dbReference type="InterPro" id="IPR020624">
    <property type="entry name" value="Schiff_base-form_aldolases_CS"/>
</dbReference>
<evidence type="ECO:0000256" key="2">
    <source>
        <dbReference type="ARBA" id="ARBA00023270"/>
    </source>
</evidence>
<evidence type="ECO:0000256" key="5">
    <source>
        <dbReference type="PIRSR" id="PIRSR001365-2"/>
    </source>
</evidence>
<feature type="binding site" evidence="5">
    <location>
        <position position="50"/>
    </location>
    <ligand>
        <name>pyruvate</name>
        <dbReference type="ChEBI" id="CHEBI:15361"/>
    </ligand>
</feature>
<dbReference type="InterPro" id="IPR013785">
    <property type="entry name" value="Aldolase_TIM"/>
</dbReference>
<proteinExistence type="inferred from homology"/>
<evidence type="ECO:0000256" key="3">
    <source>
        <dbReference type="PIRNR" id="PIRNR001365"/>
    </source>
</evidence>
<keyword evidence="7" id="KW-1185">Reference proteome</keyword>
<evidence type="ECO:0000256" key="4">
    <source>
        <dbReference type="PIRSR" id="PIRSR001365-1"/>
    </source>
</evidence>
<dbReference type="GeneID" id="34518212"/>
<dbReference type="EMBL" id="HG793125">
    <property type="protein sequence ID" value="CDK24809.1"/>
    <property type="molecule type" value="Genomic_DNA"/>
</dbReference>
<dbReference type="Pfam" id="PF00701">
    <property type="entry name" value="DHDPS"/>
    <property type="match status" value="1"/>
</dbReference>
<dbReference type="AlphaFoldDB" id="W6MFU8"/>
<dbReference type="Proteomes" id="UP000019384">
    <property type="component" value="Unassembled WGS sequence"/>
</dbReference>
<dbReference type="PANTHER" id="PTHR12128">
    <property type="entry name" value="DIHYDRODIPICOLINATE SYNTHASE"/>
    <property type="match status" value="1"/>
</dbReference>
<accession>W6MFU8</accession>
<dbReference type="SMART" id="SM01130">
    <property type="entry name" value="DHDPS"/>
    <property type="match status" value="1"/>
</dbReference>
<dbReference type="GO" id="GO:0008840">
    <property type="term" value="F:4-hydroxy-tetrahydrodipicolinate synthase activity"/>
    <property type="evidence" value="ECO:0007669"/>
    <property type="project" value="TreeGrafter"/>
</dbReference>
<dbReference type="InterPro" id="IPR002220">
    <property type="entry name" value="DapA-like"/>
</dbReference>
<dbReference type="OrthoDB" id="191315at2759"/>
<sequence>MTVQLPPKGIYSPIPTFFKKDYSIDYESILKHVRYLYQAKVTGILIGGSTGEAINLTREERHEIIRRVRSEFPDPSFKVMGGAIGSCIPDLLDDIQGLKSLKVDYAVVLVPGYYGPGLTKQQGLVNFFQTVADSSKLPLLIYNYPGVQNNIDLTIESYIKLAKHPNIVGCKLTHYNFTLYTLICQNEEIKSANFRPLAGVGQVLVPALATGIEGCIDGLSNVFPKSMLKVFNDYGKGDTVQAAKFQELVTTVNEMTAVLNLLGLKFALNHILGIGEVLHGRPPIDQDIDESVWEKYLPAFEKLWAIEKGL</sequence>
<evidence type="ECO:0000313" key="6">
    <source>
        <dbReference type="EMBL" id="CDK24809.1"/>
    </source>
</evidence>
<keyword evidence="1 3" id="KW-0456">Lyase</keyword>
<name>W6MFU8_9ASCO</name>
<dbReference type="PROSITE" id="PS00665">
    <property type="entry name" value="DHDPS_1"/>
    <property type="match status" value="1"/>
</dbReference>
<evidence type="ECO:0008006" key="8">
    <source>
        <dbReference type="Google" id="ProtNLM"/>
    </source>
</evidence>
<dbReference type="PRINTS" id="PR00146">
    <property type="entry name" value="DHPICSNTHASE"/>
</dbReference>
<feature type="binding site" evidence="5">
    <location>
        <position position="216"/>
    </location>
    <ligand>
        <name>pyruvate</name>
        <dbReference type="ChEBI" id="CHEBI:15361"/>
    </ligand>
</feature>
<reference evidence="6" key="2">
    <citation type="submission" date="2014-02" db="EMBL/GenBank/DDBJ databases">
        <title>Complete DNA sequence of /Kuraishia capsulata/ illustrates novel genomic features among budding yeasts (/Saccharomycotina/).</title>
        <authorList>
            <person name="Morales L."/>
            <person name="Noel B."/>
            <person name="Porcel B."/>
            <person name="Marcet-Houben M."/>
            <person name="Hullo M-F."/>
            <person name="Sacerdot C."/>
            <person name="Tekaia F."/>
            <person name="Leh-Louis V."/>
            <person name="Despons L."/>
            <person name="Khanna V."/>
            <person name="Aury J-M."/>
            <person name="Barbe V."/>
            <person name="Couloux A."/>
            <person name="Labadie K."/>
            <person name="Pelletier E."/>
            <person name="Souciet J-L."/>
            <person name="Boekhout T."/>
            <person name="Gabaldon T."/>
            <person name="Wincker P."/>
            <person name="Dujon B."/>
        </authorList>
    </citation>
    <scope>NUCLEOTIDE SEQUENCE</scope>
    <source>
        <strain evidence="6">CBS 1993</strain>
    </source>
</reference>
<dbReference type="PIRSF" id="PIRSF001365">
    <property type="entry name" value="DHDPS"/>
    <property type="match status" value="1"/>
</dbReference>
<dbReference type="CDD" id="cd00408">
    <property type="entry name" value="DHDPS-like"/>
    <property type="match status" value="1"/>
</dbReference>